<comment type="caution">
    <text evidence="1">The sequence shown here is derived from an EMBL/GenBank/DDBJ whole genome shotgun (WGS) entry which is preliminary data.</text>
</comment>
<dbReference type="AlphaFoldDB" id="A0A7D9HKU7"/>
<gene>
    <name evidence="1" type="ORF">PACLA_8A057277</name>
</gene>
<name>A0A7D9HKU7_PARCT</name>
<proteinExistence type="predicted"/>
<evidence type="ECO:0000313" key="1">
    <source>
        <dbReference type="EMBL" id="CAB3987062.1"/>
    </source>
</evidence>
<reference evidence="1" key="1">
    <citation type="submission" date="2020-04" db="EMBL/GenBank/DDBJ databases">
        <authorList>
            <person name="Alioto T."/>
            <person name="Alioto T."/>
            <person name="Gomez Garrido J."/>
        </authorList>
    </citation>
    <scope>NUCLEOTIDE SEQUENCE</scope>
    <source>
        <strain evidence="1">A484AB</strain>
    </source>
</reference>
<protein>
    <submittedName>
        <fullName evidence="1">Uncharacterized protein</fullName>
    </submittedName>
</protein>
<dbReference type="EMBL" id="CACRXK020001114">
    <property type="protein sequence ID" value="CAB3987062.1"/>
    <property type="molecule type" value="Genomic_DNA"/>
</dbReference>
<accession>A0A7D9HKU7</accession>
<sequence length="68" mass="7171">MALSRGMAHASVGIGFALLALTFGCIAAGAFAMSKLNEWVASIGLWAIYFLIPAIVLLVAGFGRYFTM</sequence>
<dbReference type="Proteomes" id="UP001152795">
    <property type="component" value="Unassembled WGS sequence"/>
</dbReference>
<feature type="non-terminal residue" evidence="1">
    <location>
        <position position="68"/>
    </location>
</feature>
<evidence type="ECO:0000313" key="2">
    <source>
        <dbReference type="Proteomes" id="UP001152795"/>
    </source>
</evidence>
<dbReference type="PROSITE" id="PS51257">
    <property type="entry name" value="PROKAR_LIPOPROTEIN"/>
    <property type="match status" value="1"/>
</dbReference>
<organism evidence="1 2">
    <name type="scientific">Paramuricea clavata</name>
    <name type="common">Red gorgonian</name>
    <name type="synonym">Violescent sea-whip</name>
    <dbReference type="NCBI Taxonomy" id="317549"/>
    <lineage>
        <taxon>Eukaryota</taxon>
        <taxon>Metazoa</taxon>
        <taxon>Cnidaria</taxon>
        <taxon>Anthozoa</taxon>
        <taxon>Octocorallia</taxon>
        <taxon>Malacalcyonacea</taxon>
        <taxon>Plexauridae</taxon>
        <taxon>Paramuricea</taxon>
    </lineage>
</organism>
<keyword evidence="2" id="KW-1185">Reference proteome</keyword>